<dbReference type="InterPro" id="IPR036388">
    <property type="entry name" value="WH-like_DNA-bd_sf"/>
</dbReference>
<name>A0A2N7L8U9_9GAMM</name>
<reference evidence="3" key="1">
    <citation type="submission" date="2016-07" db="EMBL/GenBank/DDBJ databases">
        <title>Nontailed viruses are major unrecognized killers of bacteria in the ocean.</title>
        <authorList>
            <person name="Kauffman K."/>
            <person name="Hussain F."/>
            <person name="Yang J."/>
            <person name="Arevalo P."/>
            <person name="Brown J."/>
            <person name="Cutler M."/>
            <person name="Kelly L."/>
            <person name="Polz M.F."/>
        </authorList>
    </citation>
    <scope>NUCLEOTIDE SEQUENCE [LARGE SCALE GENOMIC DNA]</scope>
    <source>
        <strain evidence="3">10N.261.45.A10</strain>
    </source>
</reference>
<comment type="caution">
    <text evidence="2">The sequence shown here is derived from an EMBL/GenBank/DDBJ whole genome shotgun (WGS) entry which is preliminary data.</text>
</comment>
<protein>
    <submittedName>
        <fullName evidence="2">Transposase</fullName>
    </submittedName>
</protein>
<evidence type="ECO:0000313" key="3">
    <source>
        <dbReference type="Proteomes" id="UP000235387"/>
    </source>
</evidence>
<dbReference type="EMBL" id="MDAL01000027">
    <property type="protein sequence ID" value="PMN90690.1"/>
    <property type="molecule type" value="Genomic_DNA"/>
</dbReference>
<dbReference type="CDD" id="cd22362">
    <property type="entry name" value="TnsA_endonuclease-like"/>
    <property type="match status" value="1"/>
</dbReference>
<evidence type="ECO:0000259" key="1">
    <source>
        <dbReference type="Pfam" id="PF08722"/>
    </source>
</evidence>
<evidence type="ECO:0000313" key="2">
    <source>
        <dbReference type="EMBL" id="PMN90690.1"/>
    </source>
</evidence>
<dbReference type="AlphaFoldDB" id="A0A2N7L8U9"/>
<dbReference type="InterPro" id="IPR011856">
    <property type="entry name" value="tRNA_endonuc-like_dom_sf"/>
</dbReference>
<dbReference type="Gene3D" id="3.40.1350.10">
    <property type="match status" value="1"/>
</dbReference>
<feature type="domain" description="TnsA endonuclease N-terminal" evidence="1">
    <location>
        <begin position="73"/>
        <end position="169"/>
    </location>
</feature>
<proteinExistence type="predicted"/>
<dbReference type="Proteomes" id="UP000235387">
    <property type="component" value="Unassembled WGS sequence"/>
</dbReference>
<dbReference type="GO" id="GO:0003676">
    <property type="term" value="F:nucleic acid binding"/>
    <property type="evidence" value="ECO:0007669"/>
    <property type="project" value="InterPro"/>
</dbReference>
<dbReference type="InterPro" id="IPR011335">
    <property type="entry name" value="Restrct_endonuc-II-like"/>
</dbReference>
<dbReference type="SUPFAM" id="SSF52980">
    <property type="entry name" value="Restriction endonuclease-like"/>
    <property type="match status" value="1"/>
</dbReference>
<sequence length="275" mass="31374">MAGRRKLESLSDFQRALKQNYGLGEREAYKPWLRVQDVSSHGHSAKIEGIKVARAHHMLSEHESSFFYLAEFSDSIIDIREQFPLLPLDLSTKIAQLLDVEHPIMAYSKKKEWNVITTDFLLTRTDGAKQWYEVVSVKPAASLANKRTAEKLDIERVWWQLAGVPFHIYVMTENNQIQSKNIQWFTAPHRQGYQYPSSLMNSAKSLVRTGTCLVEDVCYGFVRELGIEPDEALMLLKCLLATKQVSVNLNTPIEETGVMDVTHVDMESAEKHYAG</sequence>
<dbReference type="Pfam" id="PF08722">
    <property type="entry name" value="Tn7_TnsA-like_N"/>
    <property type="match status" value="1"/>
</dbReference>
<dbReference type="Gene3D" id="1.10.10.10">
    <property type="entry name" value="Winged helix-like DNA-binding domain superfamily/Winged helix DNA-binding domain"/>
    <property type="match status" value="1"/>
</dbReference>
<dbReference type="InterPro" id="IPR014833">
    <property type="entry name" value="TnsA_N"/>
</dbReference>
<dbReference type="RefSeq" id="WP_102391300.1">
    <property type="nucleotide sequence ID" value="NZ_MDAL01000027.1"/>
</dbReference>
<accession>A0A2N7L8U9</accession>
<gene>
    <name evidence="2" type="ORF">BCT23_04175</name>
</gene>
<organism evidence="2 3">
    <name type="scientific">Enterovibrio norvegicus</name>
    <dbReference type="NCBI Taxonomy" id="188144"/>
    <lineage>
        <taxon>Bacteria</taxon>
        <taxon>Pseudomonadati</taxon>
        <taxon>Pseudomonadota</taxon>
        <taxon>Gammaproteobacteria</taxon>
        <taxon>Vibrionales</taxon>
        <taxon>Vibrionaceae</taxon>
        <taxon>Enterovibrio</taxon>
    </lineage>
</organism>